<evidence type="ECO:0000313" key="2">
    <source>
        <dbReference type="EMBL" id="CAI9965456.1"/>
    </source>
</evidence>
<comment type="caution">
    <text evidence="1">The sequence shown here is derived from an EMBL/GenBank/DDBJ whole genome shotgun (WGS) entry which is preliminary data.</text>
</comment>
<dbReference type="AlphaFoldDB" id="A0AA86NFH5"/>
<dbReference type="EMBL" id="CATOUU010000153">
    <property type="protein sequence ID" value="CAI9918194.1"/>
    <property type="molecule type" value="Genomic_DNA"/>
</dbReference>
<dbReference type="Proteomes" id="UP001642409">
    <property type="component" value="Unassembled WGS sequence"/>
</dbReference>
<accession>A0AA86NFH5</accession>
<evidence type="ECO:0000313" key="3">
    <source>
        <dbReference type="EMBL" id="CAL6041147.1"/>
    </source>
</evidence>
<dbReference type="EMBL" id="CAXDID020000235">
    <property type="protein sequence ID" value="CAL6061537.1"/>
    <property type="molecule type" value="Genomic_DNA"/>
</dbReference>
<keyword evidence="5" id="KW-1185">Reference proteome</keyword>
<dbReference type="EMBL" id="CAXDID020000148">
    <property type="protein sequence ID" value="CAL6041147.1"/>
    <property type="molecule type" value="Genomic_DNA"/>
</dbReference>
<reference evidence="3 5" key="2">
    <citation type="submission" date="2024-07" db="EMBL/GenBank/DDBJ databases">
        <authorList>
            <person name="Akdeniz Z."/>
        </authorList>
    </citation>
    <scope>NUCLEOTIDE SEQUENCE [LARGE SCALE GENOMIC DNA]</scope>
</reference>
<organism evidence="1">
    <name type="scientific">Hexamita inflata</name>
    <dbReference type="NCBI Taxonomy" id="28002"/>
    <lineage>
        <taxon>Eukaryota</taxon>
        <taxon>Metamonada</taxon>
        <taxon>Diplomonadida</taxon>
        <taxon>Hexamitidae</taxon>
        <taxon>Hexamitinae</taxon>
        <taxon>Hexamita</taxon>
    </lineage>
</organism>
<evidence type="ECO:0000313" key="4">
    <source>
        <dbReference type="EMBL" id="CAL6061537.1"/>
    </source>
</evidence>
<name>A0AA86NFH5_9EUKA</name>
<proteinExistence type="predicted"/>
<evidence type="ECO:0000313" key="5">
    <source>
        <dbReference type="Proteomes" id="UP001642409"/>
    </source>
</evidence>
<gene>
    <name evidence="3" type="ORF">HINF_LOCUS38800</name>
    <name evidence="4" type="ORF">HINF_LOCUS49756</name>
    <name evidence="2" type="ORF">HINF_LOCUS53101</name>
    <name evidence="1" type="ORF">HINF_LOCUS5839</name>
</gene>
<dbReference type="EMBL" id="CATOUU010000990">
    <property type="protein sequence ID" value="CAI9965456.1"/>
    <property type="molecule type" value="Genomic_DNA"/>
</dbReference>
<evidence type="ECO:0000313" key="1">
    <source>
        <dbReference type="EMBL" id="CAI9918194.1"/>
    </source>
</evidence>
<sequence length="367" mass="42507">MNTINLQRVENATRTTLTDKNIESSIYIKIIQCNGDVKVKIIDEKGANNVFYGNYYTLKEGQEYLLLNTLSQQNSKKVMLTFDQKITMEWIPDYINLFSSANSIQEMRFGTYESEYLYDYNISCNLQVAVTSLQGLRFRQEPGIRGNIIQGVRGPQLHEILTITQLSNDFGLTTLNNVTGWICIRYVSILGCEGQCKCYICQQTSKKEFPRFNAQNSIEMQYLCQEAVSLYKSQIAFNLALANLTTVSNFDISEPKQIQNAQWKASDIRTLLKSLVLGNTLNTINWNQTHQKFTSICQSYKSCTNQSLRQIVFRQIKNFKIDEYFQKENRFTEFEGKTWSEKLVEVLKDDKWTEDDILACLAMMRLN</sequence>
<reference evidence="1" key="1">
    <citation type="submission" date="2023-06" db="EMBL/GenBank/DDBJ databases">
        <authorList>
            <person name="Kurt Z."/>
        </authorList>
    </citation>
    <scope>NUCLEOTIDE SEQUENCE</scope>
</reference>
<protein>
    <submittedName>
        <fullName evidence="3">Hypothetical_protein</fullName>
    </submittedName>
</protein>